<gene>
    <name evidence="3" type="ORF">QFZ26_003391</name>
</gene>
<sequence>MPRADAALMPESATRCPCLSGSVFGECCEPLVTGARDAPTAVQLMRSRFTAYAIGASDYVNATWHPSTRPASLELDPAVRWYRLDVLRTERGGPLDTAGTVEFRAYFRAGAERGELHETSRFTREGRRWFYLDGEL</sequence>
<dbReference type="SUPFAM" id="SSF54427">
    <property type="entry name" value="NTF2-like"/>
    <property type="match status" value="1"/>
</dbReference>
<feature type="domain" description="YchJ-like middle NTF2-like" evidence="2">
    <location>
        <begin position="40"/>
        <end position="134"/>
    </location>
</feature>
<reference evidence="3 4" key="1">
    <citation type="submission" date="2023-07" db="EMBL/GenBank/DDBJ databases">
        <title>Comparative genomics of wheat-associated soil bacteria to identify genetic determinants of phenazine resistance.</title>
        <authorList>
            <person name="Mouncey N."/>
        </authorList>
    </citation>
    <scope>NUCLEOTIDE SEQUENCE [LARGE SCALE GENOMIC DNA]</scope>
    <source>
        <strain evidence="3 4">V3I3</strain>
    </source>
</reference>
<evidence type="ECO:0000256" key="1">
    <source>
        <dbReference type="HAMAP-Rule" id="MF_00612"/>
    </source>
</evidence>
<evidence type="ECO:0000313" key="3">
    <source>
        <dbReference type="EMBL" id="MDQ0895836.1"/>
    </source>
</evidence>
<dbReference type="InterPro" id="IPR048469">
    <property type="entry name" value="YchJ-like_M"/>
</dbReference>
<dbReference type="Pfam" id="PF17775">
    <property type="entry name" value="YchJ_M-like"/>
    <property type="match status" value="1"/>
</dbReference>
<protein>
    <recommendedName>
        <fullName evidence="1">UPF0225 protein QFZ26_003391</fullName>
    </recommendedName>
</protein>
<dbReference type="EMBL" id="JAUSYY010000001">
    <property type="protein sequence ID" value="MDQ0895836.1"/>
    <property type="molecule type" value="Genomic_DNA"/>
</dbReference>
<comment type="caution">
    <text evidence="3">The sequence shown here is derived from an EMBL/GenBank/DDBJ whole genome shotgun (WGS) entry which is preliminary data.</text>
</comment>
<evidence type="ECO:0000313" key="4">
    <source>
        <dbReference type="Proteomes" id="UP001239083"/>
    </source>
</evidence>
<organism evidence="3 4">
    <name type="scientific">Agromyces ramosus</name>
    <dbReference type="NCBI Taxonomy" id="33879"/>
    <lineage>
        <taxon>Bacteria</taxon>
        <taxon>Bacillati</taxon>
        <taxon>Actinomycetota</taxon>
        <taxon>Actinomycetes</taxon>
        <taxon>Micrococcales</taxon>
        <taxon>Microbacteriaceae</taxon>
        <taxon>Agromyces</taxon>
    </lineage>
</organism>
<dbReference type="HAMAP" id="MF_00612">
    <property type="entry name" value="UPF0225"/>
    <property type="match status" value="1"/>
</dbReference>
<comment type="similarity">
    <text evidence="1">Belongs to the UPF0225 family.</text>
</comment>
<name>A0ABU0RCP9_9MICO</name>
<evidence type="ECO:0000259" key="2">
    <source>
        <dbReference type="Pfam" id="PF17775"/>
    </source>
</evidence>
<dbReference type="InterPro" id="IPR023006">
    <property type="entry name" value="YchJ-like"/>
</dbReference>
<proteinExistence type="inferred from homology"/>
<dbReference type="RefSeq" id="WP_307044239.1">
    <property type="nucleotide sequence ID" value="NZ_JAUSYY010000001.1"/>
</dbReference>
<dbReference type="InterPro" id="IPR032710">
    <property type="entry name" value="NTF2-like_dom_sf"/>
</dbReference>
<dbReference type="Gene3D" id="3.10.450.50">
    <property type="match status" value="1"/>
</dbReference>
<keyword evidence="4" id="KW-1185">Reference proteome</keyword>
<accession>A0ABU0RCP9</accession>
<dbReference type="Proteomes" id="UP001239083">
    <property type="component" value="Unassembled WGS sequence"/>
</dbReference>